<reference evidence="2" key="1">
    <citation type="submission" date="2022-11" db="UniProtKB">
        <authorList>
            <consortium name="WormBaseParasite"/>
        </authorList>
    </citation>
    <scope>IDENTIFICATION</scope>
</reference>
<organism evidence="1 2">
    <name type="scientific">Panagrolaimus sp. JU765</name>
    <dbReference type="NCBI Taxonomy" id="591449"/>
    <lineage>
        <taxon>Eukaryota</taxon>
        <taxon>Metazoa</taxon>
        <taxon>Ecdysozoa</taxon>
        <taxon>Nematoda</taxon>
        <taxon>Chromadorea</taxon>
        <taxon>Rhabditida</taxon>
        <taxon>Tylenchina</taxon>
        <taxon>Panagrolaimomorpha</taxon>
        <taxon>Panagrolaimoidea</taxon>
        <taxon>Panagrolaimidae</taxon>
        <taxon>Panagrolaimus</taxon>
    </lineage>
</organism>
<evidence type="ECO:0000313" key="2">
    <source>
        <dbReference type="WBParaSite" id="JU765_v2.g748.t2"/>
    </source>
</evidence>
<proteinExistence type="predicted"/>
<dbReference type="Proteomes" id="UP000887576">
    <property type="component" value="Unplaced"/>
</dbReference>
<name>A0AC34RJ86_9BILA</name>
<evidence type="ECO:0000313" key="1">
    <source>
        <dbReference type="Proteomes" id="UP000887576"/>
    </source>
</evidence>
<dbReference type="WBParaSite" id="JU765_v2.g748.t2">
    <property type="protein sequence ID" value="JU765_v2.g748.t2"/>
    <property type="gene ID" value="JU765_v2.g748"/>
</dbReference>
<sequence>MSKARRRLTFDNVDDEVESEVFADKNGSAQQSLADPDSQLLDQQTQPVRQMKEKQQKEVDTKNAIDDRIFDFVRKELIFSRVILIFFQFVFTKVMGEWKTDAFKGIPVDREVGVIDRIVKALVVMGEWKTDAFKGISVDREVSVIDRIVKALVGGLGNWDSVHFMHIAEHGYTWESELAFFPLFPIVLRMVGSVFHWLLTPIGFDSAVLLAGVIINNVAFVAAGMVLLQLVHKLTDSLKQALIAVYIFCWNPASVFFSAVYTESVYSLATFTGIYLLYQKPNNRLNQMVSAVIFSFAFLTRSNGFLNLGYLGFIILLETILKRRKSGKPVFEEMDHNFSQKVIKSAFFLFAYFLIMILPLRIFGFTIEDKFCNNVANYSNTAVVEYAEKESMVLPGDLKNLEWCQNNIAIFMPKYYATVQEKYWNVGLFGYWQLRKIPLFLVAAPTLGFIFYGIVDLICDLTMDSRNWEEILTDKTMLIPFSIHSLFIACSGIFIYNVEVSIRLLYSSSPYIYIVLARIMSNQTRRIKVPDDLLVPPLPFLFNYALVRPLHFLMLTYLLGYFTIGTMMHVNWLPYV</sequence>
<accession>A0AC34RJ86</accession>
<protein>
    <submittedName>
        <fullName evidence="2">GPI mannosyltransferase 2</fullName>
    </submittedName>
</protein>